<reference evidence="5 6" key="1">
    <citation type="journal article" date="2021" name="Cell">
        <title>Tracing the genetic footprints of vertebrate landing in non-teleost ray-finned fishes.</title>
        <authorList>
            <person name="Bi X."/>
            <person name="Wang K."/>
            <person name="Yang L."/>
            <person name="Pan H."/>
            <person name="Jiang H."/>
            <person name="Wei Q."/>
            <person name="Fang M."/>
            <person name="Yu H."/>
            <person name="Zhu C."/>
            <person name="Cai Y."/>
            <person name="He Y."/>
            <person name="Gan X."/>
            <person name="Zeng H."/>
            <person name="Yu D."/>
            <person name="Zhu Y."/>
            <person name="Jiang H."/>
            <person name="Qiu Q."/>
            <person name="Yang H."/>
            <person name="Zhang Y.E."/>
            <person name="Wang W."/>
            <person name="Zhu M."/>
            <person name="He S."/>
            <person name="Zhang G."/>
        </authorList>
    </citation>
    <scope>NUCLEOTIDE SEQUENCE [LARGE SCALE GENOMIC DNA]</scope>
    <source>
        <strain evidence="5">Bchr_013</strain>
    </source>
</reference>
<comment type="similarity">
    <text evidence="2">Belongs to the vinculin/alpha-catenin family.</text>
</comment>
<dbReference type="SUPFAM" id="SSF47220">
    <property type="entry name" value="alpha-catenin/vinculin-like"/>
    <property type="match status" value="1"/>
</dbReference>
<dbReference type="Pfam" id="PF01044">
    <property type="entry name" value="Vinculin"/>
    <property type="match status" value="1"/>
</dbReference>
<keyword evidence="3" id="KW-0963">Cytoplasm</keyword>
<dbReference type="InterPro" id="IPR036723">
    <property type="entry name" value="Alpha-catenin/vinculin-like_sf"/>
</dbReference>
<dbReference type="InterPro" id="IPR006077">
    <property type="entry name" value="Vinculin/catenin"/>
</dbReference>
<dbReference type="Gene3D" id="1.20.120.230">
    <property type="entry name" value="Alpha-catenin/vinculin-like"/>
    <property type="match status" value="1"/>
</dbReference>
<dbReference type="InterPro" id="IPR036869">
    <property type="entry name" value="J_dom_sf"/>
</dbReference>
<evidence type="ECO:0000256" key="3">
    <source>
        <dbReference type="ARBA" id="ARBA00022490"/>
    </source>
</evidence>
<dbReference type="Proteomes" id="UP000886611">
    <property type="component" value="Unassembled WGS sequence"/>
</dbReference>
<keyword evidence="6" id="KW-1185">Reference proteome</keyword>
<evidence type="ECO:0000313" key="5">
    <source>
        <dbReference type="EMBL" id="KAG2463359.1"/>
    </source>
</evidence>
<dbReference type="GO" id="GO:0098609">
    <property type="term" value="P:cell-cell adhesion"/>
    <property type="evidence" value="ECO:0007669"/>
    <property type="project" value="TreeGrafter"/>
</dbReference>
<evidence type="ECO:0000256" key="2">
    <source>
        <dbReference type="ARBA" id="ARBA00008376"/>
    </source>
</evidence>
<dbReference type="GO" id="GO:0005912">
    <property type="term" value="C:adherens junction"/>
    <property type="evidence" value="ECO:0007669"/>
    <property type="project" value="TreeGrafter"/>
</dbReference>
<dbReference type="Gene3D" id="1.10.287.110">
    <property type="entry name" value="DnaJ domain"/>
    <property type="match status" value="1"/>
</dbReference>
<organism evidence="5 6">
    <name type="scientific">Polypterus senegalus</name>
    <name type="common">Senegal bichir</name>
    <dbReference type="NCBI Taxonomy" id="55291"/>
    <lineage>
        <taxon>Eukaryota</taxon>
        <taxon>Metazoa</taxon>
        <taxon>Chordata</taxon>
        <taxon>Craniata</taxon>
        <taxon>Vertebrata</taxon>
        <taxon>Euteleostomi</taxon>
        <taxon>Actinopterygii</taxon>
        <taxon>Polypteriformes</taxon>
        <taxon>Polypteridae</taxon>
        <taxon>Polypterus</taxon>
    </lineage>
</organism>
<comment type="caution">
    <text evidence="5">The sequence shown here is derived from an EMBL/GenBank/DDBJ whole genome shotgun (WGS) entry which is preliminary data.</text>
</comment>
<comment type="subcellular location">
    <subcellularLocation>
        <location evidence="1">Cytoplasm</location>
    </subcellularLocation>
</comment>
<dbReference type="AlphaFoldDB" id="A0A8X7X9F2"/>
<dbReference type="PANTHER" id="PTHR18914">
    <property type="entry name" value="ALPHA CATENIN"/>
    <property type="match status" value="1"/>
</dbReference>
<sequence length="247" mass="27958">MSGQINRRLQAGNEGAEQVHDPALPMERYGNISCKMSTCQEKEKVEEFQKLQKAKDVLLNEDSRSRYDYWRRCQIAIPFQEWEALSDSVKTNRGLSTLLFPGAYDAGKMSTLQTTELLIDPKDLQIRTVTVEKLLEPLITQVTTLINCPRNPSNKKKGCSKRAQVLLRSVEDATLHLVEKGEKIAKDSNLLKDELMAAVEEVWKEILLSPPLLLSKLHPPPPDSGSRSSVSWPLMYGTRKCSRCLMM</sequence>
<protein>
    <submittedName>
        <fullName evidence="5">CTNA3 protein</fullName>
    </submittedName>
</protein>
<name>A0A8X7X9F2_POLSE</name>
<dbReference type="GO" id="GO:0005737">
    <property type="term" value="C:cytoplasm"/>
    <property type="evidence" value="ECO:0007669"/>
    <property type="project" value="UniProtKB-SubCell"/>
</dbReference>
<evidence type="ECO:0000313" key="6">
    <source>
        <dbReference type="Proteomes" id="UP000886611"/>
    </source>
</evidence>
<feature type="region of interest" description="Disordered" evidence="4">
    <location>
        <begin position="1"/>
        <end position="23"/>
    </location>
</feature>
<dbReference type="PANTHER" id="PTHR18914:SF21">
    <property type="entry name" value="CATENIN ALPHA-3"/>
    <property type="match status" value="1"/>
</dbReference>
<feature type="non-terminal residue" evidence="5">
    <location>
        <position position="1"/>
    </location>
</feature>
<evidence type="ECO:0000256" key="1">
    <source>
        <dbReference type="ARBA" id="ARBA00004496"/>
    </source>
</evidence>
<feature type="non-terminal residue" evidence="5">
    <location>
        <position position="247"/>
    </location>
</feature>
<gene>
    <name evidence="5" type="primary">Ctnna3_1</name>
    <name evidence="5" type="ORF">GTO96_0001801</name>
</gene>
<dbReference type="GO" id="GO:0008013">
    <property type="term" value="F:beta-catenin binding"/>
    <property type="evidence" value="ECO:0007669"/>
    <property type="project" value="TreeGrafter"/>
</dbReference>
<dbReference type="EMBL" id="JAATIS010004040">
    <property type="protein sequence ID" value="KAG2463359.1"/>
    <property type="molecule type" value="Genomic_DNA"/>
</dbReference>
<accession>A0A8X7X9F2</accession>
<dbReference type="GO" id="GO:0051015">
    <property type="term" value="F:actin filament binding"/>
    <property type="evidence" value="ECO:0007669"/>
    <property type="project" value="InterPro"/>
</dbReference>
<evidence type="ECO:0000256" key="4">
    <source>
        <dbReference type="SAM" id="MobiDB-lite"/>
    </source>
</evidence>
<dbReference type="GO" id="GO:0005916">
    <property type="term" value="C:fascia adherens"/>
    <property type="evidence" value="ECO:0007669"/>
    <property type="project" value="TreeGrafter"/>
</dbReference>
<proteinExistence type="inferred from homology"/>
<dbReference type="GO" id="GO:0016477">
    <property type="term" value="P:cell migration"/>
    <property type="evidence" value="ECO:0007669"/>
    <property type="project" value="TreeGrafter"/>
</dbReference>